<dbReference type="GO" id="GO:0003712">
    <property type="term" value="F:transcription coregulator activity"/>
    <property type="evidence" value="ECO:0007669"/>
    <property type="project" value="InterPro"/>
</dbReference>
<comment type="function">
    <text evidence="8">Component of the Mediator complex, a coactivator involved in the regulated transcription of nearly all RNA polymerase II-dependent genes. Mediator functions as a bridge to convey information from gene-specific regulatory proteins to the basal RNA polymerase II transcription machinery. Mediator is recruited to promoters by direct interactions with regulatory proteins and serves as a scaffold for the assembly of a functional preinitiation complex with RNA polymerase II and the general transcription factors.</text>
</comment>
<protein>
    <recommendedName>
        <fullName evidence="3 8">Mediator of RNA polymerase II transcription subunit 31</fullName>
    </recommendedName>
</protein>
<keyword evidence="6 8" id="KW-0804">Transcription</keyword>
<evidence type="ECO:0000256" key="7">
    <source>
        <dbReference type="ARBA" id="ARBA00023242"/>
    </source>
</evidence>
<keyword evidence="5 8" id="KW-0010">Activator</keyword>
<evidence type="ECO:0000256" key="5">
    <source>
        <dbReference type="ARBA" id="ARBA00023159"/>
    </source>
</evidence>
<dbReference type="Pfam" id="PF05669">
    <property type="entry name" value="Med31"/>
    <property type="match status" value="1"/>
</dbReference>
<accession>A0A4Y7LMI4</accession>
<dbReference type="FunFam" id="1.10.10.1340:FF:000001">
    <property type="entry name" value="Mediator of RNA polymerase II transcription subunit 31"/>
    <property type="match status" value="1"/>
</dbReference>
<dbReference type="GO" id="GO:0006355">
    <property type="term" value="P:regulation of DNA-templated transcription"/>
    <property type="evidence" value="ECO:0007669"/>
    <property type="project" value="InterPro"/>
</dbReference>
<evidence type="ECO:0000256" key="3">
    <source>
        <dbReference type="ARBA" id="ARBA00019660"/>
    </source>
</evidence>
<evidence type="ECO:0000313" key="10">
    <source>
        <dbReference type="EMBL" id="SVE70190.1"/>
    </source>
</evidence>
<evidence type="ECO:0000256" key="4">
    <source>
        <dbReference type="ARBA" id="ARBA00023015"/>
    </source>
</evidence>
<evidence type="ECO:0000256" key="1">
    <source>
        <dbReference type="ARBA" id="ARBA00004123"/>
    </source>
</evidence>
<proteinExistence type="evidence at transcript level"/>
<evidence type="ECO:0000256" key="2">
    <source>
        <dbReference type="ARBA" id="ARBA00006378"/>
    </source>
</evidence>
<dbReference type="AlphaFoldDB" id="A0A4Y7LMI4"/>
<reference evidence="10" key="1">
    <citation type="submission" date="2018-08" db="EMBL/GenBank/DDBJ databases">
        <authorList>
            <person name="Cornetti L."/>
        </authorList>
    </citation>
    <scope>NUCLEOTIDE SEQUENCE</scope>
    <source>
        <strain evidence="10">FI-BAL1-1</strain>
    </source>
</reference>
<dbReference type="InterPro" id="IPR008831">
    <property type="entry name" value="Mediator_Med31"/>
</dbReference>
<dbReference type="GO" id="GO:0016592">
    <property type="term" value="C:mediator complex"/>
    <property type="evidence" value="ECO:0007669"/>
    <property type="project" value="InterPro"/>
</dbReference>
<organism evidence="10">
    <name type="scientific">Eubosmina coregoni</name>
    <dbReference type="NCBI Taxonomy" id="186181"/>
    <lineage>
        <taxon>Eukaryota</taxon>
        <taxon>Metazoa</taxon>
        <taxon>Ecdysozoa</taxon>
        <taxon>Arthropoda</taxon>
        <taxon>Crustacea</taxon>
        <taxon>Branchiopoda</taxon>
        <taxon>Diplostraca</taxon>
        <taxon>Cladocera</taxon>
        <taxon>Anomopoda</taxon>
        <taxon>Bosminidae</taxon>
        <taxon>Eubosmina</taxon>
    </lineage>
</organism>
<dbReference type="Gene3D" id="1.10.10.1340">
    <property type="entry name" value="Mediator of RNA polymerase II, submodule Med31 (Soh1)"/>
    <property type="match status" value="1"/>
</dbReference>
<dbReference type="PANTHER" id="PTHR13186">
    <property type="entry name" value="MEDIATOR OF RNA POLYMERASE II TRANSCRIPTION SUBUNIT 31"/>
    <property type="match status" value="1"/>
</dbReference>
<feature type="compositionally biased region" description="Polar residues" evidence="9">
    <location>
        <begin position="163"/>
        <end position="173"/>
    </location>
</feature>
<keyword evidence="4 8" id="KW-0805">Transcription regulation</keyword>
<comment type="subunit">
    <text evidence="8">Component of the Mediator complex.</text>
</comment>
<evidence type="ECO:0000256" key="6">
    <source>
        <dbReference type="ARBA" id="ARBA00023163"/>
    </source>
</evidence>
<dbReference type="InterPro" id="IPR038089">
    <property type="entry name" value="Med31_sf"/>
</dbReference>
<comment type="similarity">
    <text evidence="2 8">Belongs to the Mediator complex subunit 31 family.</text>
</comment>
<gene>
    <name evidence="10" type="primary">EOG090X0JFZ</name>
</gene>
<sequence>MNIMNIRENRSESEDQQRVRFQVELEFVQCLANPNYINFLAQRGYFKDPSFVNYIKYLQYWKEPQYAKYLKYPMCLHFLDLLQYEHFRKEVINGQCCRFIDDQQILHWQHYTRKRLKLLQNQSEKHLASNNSSSATPTTTSLTTGATASLQQQQSGGVGGGNDSINVKMSSGV</sequence>
<keyword evidence="7 8" id="KW-0539">Nucleus</keyword>
<evidence type="ECO:0000256" key="9">
    <source>
        <dbReference type="SAM" id="MobiDB-lite"/>
    </source>
</evidence>
<evidence type="ECO:0000256" key="8">
    <source>
        <dbReference type="RuleBase" id="RU364129"/>
    </source>
</evidence>
<dbReference type="EMBL" id="LR000571">
    <property type="protein sequence ID" value="SVE70190.1"/>
    <property type="molecule type" value="mRNA"/>
</dbReference>
<comment type="subcellular location">
    <subcellularLocation>
        <location evidence="1 8">Nucleus</location>
    </subcellularLocation>
</comment>
<feature type="region of interest" description="Disordered" evidence="9">
    <location>
        <begin position="151"/>
        <end position="173"/>
    </location>
</feature>
<name>A0A4Y7LMI4_9CRUS</name>